<keyword evidence="2" id="KW-1133">Transmembrane helix</keyword>
<dbReference type="EMBL" id="JACHJG010000001">
    <property type="protein sequence ID" value="MBB4884293.1"/>
    <property type="molecule type" value="Genomic_DNA"/>
</dbReference>
<feature type="transmembrane region" description="Helical" evidence="2">
    <location>
        <begin position="152"/>
        <end position="173"/>
    </location>
</feature>
<evidence type="ECO:0000313" key="4">
    <source>
        <dbReference type="Proteomes" id="UP000556436"/>
    </source>
</evidence>
<dbReference type="AlphaFoldDB" id="A0A7W7L717"/>
<evidence type="ECO:0000256" key="1">
    <source>
        <dbReference type="SAM" id="MobiDB-lite"/>
    </source>
</evidence>
<feature type="region of interest" description="Disordered" evidence="1">
    <location>
        <begin position="1"/>
        <end position="28"/>
    </location>
</feature>
<dbReference type="RefSeq" id="WP_184729829.1">
    <property type="nucleotide sequence ID" value="NZ_BMRW01000001.1"/>
</dbReference>
<proteinExistence type="predicted"/>
<evidence type="ECO:0000313" key="3">
    <source>
        <dbReference type="EMBL" id="MBB4884293.1"/>
    </source>
</evidence>
<name>A0A7W7L717_STRNE</name>
<comment type="caution">
    <text evidence="3">The sequence shown here is derived from an EMBL/GenBank/DDBJ whole genome shotgun (WGS) entry which is preliminary data.</text>
</comment>
<keyword evidence="2" id="KW-0472">Membrane</keyword>
<dbReference type="Proteomes" id="UP000556436">
    <property type="component" value="Unassembled WGS sequence"/>
</dbReference>
<protein>
    <submittedName>
        <fullName evidence="3">Uncharacterized protein</fullName>
    </submittedName>
</protein>
<feature type="region of interest" description="Disordered" evidence="1">
    <location>
        <begin position="176"/>
        <end position="223"/>
    </location>
</feature>
<gene>
    <name evidence="3" type="ORF">FHS38_000302</name>
</gene>
<sequence length="223" mass="23082">MPDDVGGKPFPDGEEPDSHRHGDADEEFASVVFDEEFVRSAVIHEPSAAERTLAAERARAEADAARARAGAGPADDDPRDDVFEGYEGPEGYDGYAGPGPEGRPATGQPSARPGEWHGLAHDLDPDDAYGPYGRYGTARGPYRGHARWHRPVAWLLAVLMGIGVVALAFAAVYRGASSGDRGDPAPPPATTGVDAPAAGRPGPLPSVSADSEPPVASAAPGRS</sequence>
<accession>A0A7W7L717</accession>
<keyword evidence="2" id="KW-0812">Transmembrane</keyword>
<organism evidence="3 4">
    <name type="scientific">Streptomyces netropsis</name>
    <name type="common">Streptoverticillium netropsis</name>
    <dbReference type="NCBI Taxonomy" id="55404"/>
    <lineage>
        <taxon>Bacteria</taxon>
        <taxon>Bacillati</taxon>
        <taxon>Actinomycetota</taxon>
        <taxon>Actinomycetes</taxon>
        <taxon>Kitasatosporales</taxon>
        <taxon>Streptomycetaceae</taxon>
        <taxon>Streptomyces</taxon>
    </lineage>
</organism>
<feature type="compositionally biased region" description="Basic and acidic residues" evidence="1">
    <location>
        <begin position="53"/>
        <end position="66"/>
    </location>
</feature>
<keyword evidence="4" id="KW-1185">Reference proteome</keyword>
<reference evidence="3 4" key="1">
    <citation type="submission" date="2020-08" db="EMBL/GenBank/DDBJ databases">
        <title>Genomic Encyclopedia of Type Strains, Phase III (KMG-III): the genomes of soil and plant-associated and newly described type strains.</title>
        <authorList>
            <person name="Whitman W."/>
        </authorList>
    </citation>
    <scope>NUCLEOTIDE SEQUENCE [LARGE SCALE GENOMIC DNA]</scope>
    <source>
        <strain evidence="3 4">CECT 3265</strain>
    </source>
</reference>
<feature type="region of interest" description="Disordered" evidence="1">
    <location>
        <begin position="43"/>
        <end position="127"/>
    </location>
</feature>
<feature type="compositionally biased region" description="Basic and acidic residues" evidence="1">
    <location>
        <begin position="114"/>
        <end position="123"/>
    </location>
</feature>
<evidence type="ECO:0000256" key="2">
    <source>
        <dbReference type="SAM" id="Phobius"/>
    </source>
</evidence>